<dbReference type="EMBL" id="JAJSOW010000108">
    <property type="protein sequence ID" value="KAI9153967.1"/>
    <property type="molecule type" value="Genomic_DNA"/>
</dbReference>
<evidence type="ECO:0000313" key="2">
    <source>
        <dbReference type="EMBL" id="KAI9153967.1"/>
    </source>
</evidence>
<organism evidence="2 3">
    <name type="scientific">Acer negundo</name>
    <name type="common">Box elder</name>
    <dbReference type="NCBI Taxonomy" id="4023"/>
    <lineage>
        <taxon>Eukaryota</taxon>
        <taxon>Viridiplantae</taxon>
        <taxon>Streptophyta</taxon>
        <taxon>Embryophyta</taxon>
        <taxon>Tracheophyta</taxon>
        <taxon>Spermatophyta</taxon>
        <taxon>Magnoliopsida</taxon>
        <taxon>eudicotyledons</taxon>
        <taxon>Gunneridae</taxon>
        <taxon>Pentapetalae</taxon>
        <taxon>rosids</taxon>
        <taxon>malvids</taxon>
        <taxon>Sapindales</taxon>
        <taxon>Sapindaceae</taxon>
        <taxon>Hippocastanoideae</taxon>
        <taxon>Acereae</taxon>
        <taxon>Acer</taxon>
    </lineage>
</organism>
<reference evidence="2" key="1">
    <citation type="journal article" date="2022" name="Plant J.">
        <title>Strategies of tolerance reflected in two North American maple genomes.</title>
        <authorList>
            <person name="McEvoy S.L."/>
            <person name="Sezen U.U."/>
            <person name="Trouern-Trend A."/>
            <person name="McMahon S.M."/>
            <person name="Schaberg P.G."/>
            <person name="Yang J."/>
            <person name="Wegrzyn J.L."/>
            <person name="Swenson N.G."/>
        </authorList>
    </citation>
    <scope>NUCLEOTIDE SEQUENCE</scope>
    <source>
        <strain evidence="2">91603</strain>
    </source>
</reference>
<proteinExistence type="predicted"/>
<sequence length="93" mass="10533">MLSPLGHTANPNANSEPDGVKLTPKLTFDTLSRAKCRHISFFDFQSPALTQFYAILRSLSKKQKQNSMTLSIQLSHCYHESICHLGFETTEIY</sequence>
<keyword evidence="3" id="KW-1185">Reference proteome</keyword>
<gene>
    <name evidence="2" type="ORF">LWI28_019132</name>
</gene>
<evidence type="ECO:0000313" key="3">
    <source>
        <dbReference type="Proteomes" id="UP001064489"/>
    </source>
</evidence>
<accession>A0AAD5I6T0</accession>
<dbReference type="AlphaFoldDB" id="A0AAD5I6T0"/>
<protein>
    <submittedName>
        <fullName evidence="2">Uncharacterized protein</fullName>
    </submittedName>
</protein>
<name>A0AAD5I6T0_ACENE</name>
<evidence type="ECO:0000256" key="1">
    <source>
        <dbReference type="SAM" id="MobiDB-lite"/>
    </source>
</evidence>
<comment type="caution">
    <text evidence="2">The sequence shown here is derived from an EMBL/GenBank/DDBJ whole genome shotgun (WGS) entry which is preliminary data.</text>
</comment>
<feature type="region of interest" description="Disordered" evidence="1">
    <location>
        <begin position="1"/>
        <end position="20"/>
    </location>
</feature>
<reference evidence="2" key="2">
    <citation type="submission" date="2023-02" db="EMBL/GenBank/DDBJ databases">
        <authorList>
            <person name="Swenson N.G."/>
            <person name="Wegrzyn J.L."/>
            <person name="Mcevoy S.L."/>
        </authorList>
    </citation>
    <scope>NUCLEOTIDE SEQUENCE</scope>
    <source>
        <strain evidence="2">91603</strain>
        <tissue evidence="2">Leaf</tissue>
    </source>
</reference>
<dbReference type="Proteomes" id="UP001064489">
    <property type="component" value="Chromosome 11"/>
</dbReference>